<dbReference type="PANTHER" id="PTHR33332">
    <property type="entry name" value="REVERSE TRANSCRIPTASE DOMAIN-CONTAINING PROTEIN"/>
    <property type="match status" value="1"/>
</dbReference>
<comment type="caution">
    <text evidence="1">The sequence shown here is derived from an EMBL/GenBank/DDBJ whole genome shotgun (WGS) entry which is preliminary data.</text>
</comment>
<organism evidence="1 2">
    <name type="scientific">Paralvinella palmiformis</name>
    <dbReference type="NCBI Taxonomy" id="53620"/>
    <lineage>
        <taxon>Eukaryota</taxon>
        <taxon>Metazoa</taxon>
        <taxon>Spiralia</taxon>
        <taxon>Lophotrochozoa</taxon>
        <taxon>Annelida</taxon>
        <taxon>Polychaeta</taxon>
        <taxon>Sedentaria</taxon>
        <taxon>Canalipalpata</taxon>
        <taxon>Terebellida</taxon>
        <taxon>Terebelliformia</taxon>
        <taxon>Alvinellidae</taxon>
        <taxon>Paralvinella</taxon>
    </lineage>
</organism>
<dbReference type="Proteomes" id="UP001208570">
    <property type="component" value="Unassembled WGS sequence"/>
</dbReference>
<dbReference type="EMBL" id="JAODUP010000343">
    <property type="protein sequence ID" value="KAK2151980.1"/>
    <property type="molecule type" value="Genomic_DNA"/>
</dbReference>
<evidence type="ECO:0000313" key="1">
    <source>
        <dbReference type="EMBL" id="KAK2151980.1"/>
    </source>
</evidence>
<dbReference type="AlphaFoldDB" id="A0AAD9JGX9"/>
<gene>
    <name evidence="1" type="ORF">LSH36_343g00018</name>
</gene>
<keyword evidence="2" id="KW-1185">Reference proteome</keyword>
<accession>A0AAD9JGX9</accession>
<reference evidence="1" key="1">
    <citation type="journal article" date="2023" name="Mol. Biol. Evol.">
        <title>Third-Generation Sequencing Reveals the Adaptive Role of the Epigenome in Three Deep-Sea Polychaetes.</title>
        <authorList>
            <person name="Perez M."/>
            <person name="Aroh O."/>
            <person name="Sun Y."/>
            <person name="Lan Y."/>
            <person name="Juniper S.K."/>
            <person name="Young C.R."/>
            <person name="Angers B."/>
            <person name="Qian P.Y."/>
        </authorList>
    </citation>
    <scope>NUCLEOTIDE SEQUENCE</scope>
    <source>
        <strain evidence="1">P08H-3</strain>
    </source>
</reference>
<evidence type="ECO:0000313" key="2">
    <source>
        <dbReference type="Proteomes" id="UP001208570"/>
    </source>
</evidence>
<name>A0AAD9JGX9_9ANNE</name>
<sequence length="117" mass="13598">MYTGNTQIYVSYDVTDMEQRQEVTERLENCISDTQSWMVTNKLQLNTNKTELLVLASSYFSKHSSDFQLQIDNNWISRSDSAKNLGLLFDQHLNMETHVAGICKASYFHIRNIRSLI</sequence>
<proteinExistence type="predicted"/>
<protein>
    <submittedName>
        <fullName evidence="1">Uncharacterized protein</fullName>
    </submittedName>
</protein>